<dbReference type="AlphaFoldDB" id="A0A4R5KLR4"/>
<evidence type="ECO:0000313" key="1">
    <source>
        <dbReference type="EMBL" id="TDF96533.1"/>
    </source>
</evidence>
<name>A0A4R5KLR4_9BURK</name>
<sequence length="150" mass="16758">MKKSILIFHIAVSASWYASAETLERCPVISEISKEGIWYTATAVPNDAEGMWLGVAPDDDDRIKRFTSATFYPAKDSDSGPPALVNCSYELRNGRHADLRFVPRPPRPTLGVDESMWRRKNGPYGRSYYECTAVAGSGCSFYLARRSNKP</sequence>
<accession>A0A4R5KLR4</accession>
<evidence type="ECO:0000313" key="2">
    <source>
        <dbReference type="Proteomes" id="UP000295606"/>
    </source>
</evidence>
<proteinExistence type="predicted"/>
<organism evidence="1 2">
    <name type="scientific">Paraburkholderia guartelaensis</name>
    <dbReference type="NCBI Taxonomy" id="2546446"/>
    <lineage>
        <taxon>Bacteria</taxon>
        <taxon>Pseudomonadati</taxon>
        <taxon>Pseudomonadota</taxon>
        <taxon>Betaproteobacteria</taxon>
        <taxon>Burkholderiales</taxon>
        <taxon>Burkholderiaceae</taxon>
        <taxon>Paraburkholderia</taxon>
    </lineage>
</organism>
<gene>
    <name evidence="1" type="ORF">E1N52_43440</name>
</gene>
<dbReference type="RefSeq" id="WP_133191225.1">
    <property type="nucleotide sequence ID" value="NZ_SMOD01000130.1"/>
</dbReference>
<dbReference type="OrthoDB" id="9089441at2"/>
<protein>
    <submittedName>
        <fullName evidence="1">DUF3757 domain-containing protein</fullName>
    </submittedName>
</protein>
<dbReference type="Proteomes" id="UP000295606">
    <property type="component" value="Unassembled WGS sequence"/>
</dbReference>
<dbReference type="EMBL" id="SMOD01000130">
    <property type="protein sequence ID" value="TDF96533.1"/>
    <property type="molecule type" value="Genomic_DNA"/>
</dbReference>
<comment type="caution">
    <text evidence="1">The sequence shown here is derived from an EMBL/GenBank/DDBJ whole genome shotgun (WGS) entry which is preliminary data.</text>
</comment>
<dbReference type="Pfam" id="PF12582">
    <property type="entry name" value="DUF3757"/>
    <property type="match status" value="1"/>
</dbReference>
<dbReference type="InterPro" id="IPR022231">
    <property type="entry name" value="DUF3757"/>
</dbReference>
<reference evidence="1 2" key="1">
    <citation type="submission" date="2019-03" db="EMBL/GenBank/DDBJ databases">
        <title>Paraburkholderia sp. isolated from native Mimosa gymnas in Guartela State Park, Brazil.</title>
        <authorList>
            <person name="Paulitsch F."/>
            <person name="Hungria M."/>
            <person name="Delamuta J.R.M."/>
            <person name="Ribeiro R.A."/>
            <person name="Dall'Agnol R."/>
            <person name="Silva J.S.B."/>
        </authorList>
    </citation>
    <scope>NUCLEOTIDE SEQUENCE [LARGE SCALE GENOMIC DNA]</scope>
    <source>
        <strain evidence="1 2">CNPSo 3008</strain>
    </source>
</reference>